<evidence type="ECO:0000313" key="2">
    <source>
        <dbReference type="EMBL" id="EQB11703.1"/>
    </source>
</evidence>
<dbReference type="Proteomes" id="UP000015531">
    <property type="component" value="Unassembled WGS sequence"/>
</dbReference>
<dbReference type="Pfam" id="PF07693">
    <property type="entry name" value="KAP_NTPase"/>
    <property type="match status" value="1"/>
</dbReference>
<dbReference type="eggNOG" id="COG4928">
    <property type="taxonomic scope" value="Bacteria"/>
</dbReference>
<dbReference type="InterPro" id="IPR011646">
    <property type="entry name" value="KAP_P-loop"/>
</dbReference>
<dbReference type="RefSeq" id="WP_021227767.1">
    <property type="nucleotide sequence ID" value="NZ_ATDP01000106.1"/>
</dbReference>
<name>T0HHS3_9SPHN</name>
<feature type="domain" description="KAP NTPase" evidence="1">
    <location>
        <begin position="22"/>
        <end position="304"/>
    </location>
</feature>
<accession>T0HHS3</accession>
<evidence type="ECO:0000259" key="1">
    <source>
        <dbReference type="Pfam" id="PF07693"/>
    </source>
</evidence>
<dbReference type="PATRIC" id="fig|1331060.3.peg.4152"/>
<sequence length="495" mass="54177">MATQKRNPTEIWADDLFSRREEAEQLIAYMESVAARPVMREDKRAYTIAVDARYGEGKSFFLQRLAEQLGLNHPVAFVDAWADDLTDEPLTALAATLKAALDPFVTNPQISRRVQDFMVTSGRVAKIMGWGLLRRGAGLLITGKAVDAAEELLTGVSEDVRDAVNDGLGDVGKGTIEDAAAALEGVGSHALMAQRIAAFEEGKAAVQQMKESLAAIVASLDGTAQHAPIVIVIDELDRCRTTYAIRLLEEIKHLFDVPGLIFIFAIHSEQLARSVSGAYGSTFDGRAYLRRFIDRQYNLAQPGLTPLVAKLFDEAGLRREAFTLPGLVLSQTKDLDPSVPELIAEYMRVYGLGARDAFALIDVLQTSAVLAQSSLIELHFLLPLAIAVVQGHPPGTVPQAVVTSKWVFVPYWTPQSSDVTEVTLHEMTMQLHEAAQLTDRDLEERRAEGHSYAARFISRSRANADGSYPIAAPRGYPRLLAAVARFTNPQLEPRG</sequence>
<protein>
    <recommendedName>
        <fullName evidence="1">KAP NTPase domain-containing protein</fullName>
    </recommendedName>
</protein>
<organism evidence="2 3">
    <name type="scientific">Sphingobium lactosutens DS20</name>
    <dbReference type="NCBI Taxonomy" id="1331060"/>
    <lineage>
        <taxon>Bacteria</taxon>
        <taxon>Pseudomonadati</taxon>
        <taxon>Pseudomonadota</taxon>
        <taxon>Alphaproteobacteria</taxon>
        <taxon>Sphingomonadales</taxon>
        <taxon>Sphingomonadaceae</taxon>
        <taxon>Sphingobium</taxon>
    </lineage>
</organism>
<proteinExistence type="predicted"/>
<gene>
    <name evidence="2" type="ORF">RLDS_21470</name>
</gene>
<dbReference type="EMBL" id="ATDP01000106">
    <property type="protein sequence ID" value="EQB11703.1"/>
    <property type="molecule type" value="Genomic_DNA"/>
</dbReference>
<dbReference type="AlphaFoldDB" id="T0HHS3"/>
<reference evidence="2 3" key="1">
    <citation type="journal article" date="2013" name="Genome Announc.">
        <title>Draft Genome Sequence of Sphingobium lactosutens Strain DS20T, Isolated from a Hexachlorocyclohexane Dumpsite.</title>
        <authorList>
            <person name="Kumar R."/>
            <person name="Dwivedi V."/>
            <person name="Negi V."/>
            <person name="Khurana J.P."/>
            <person name="Lal R."/>
        </authorList>
    </citation>
    <scope>NUCLEOTIDE SEQUENCE [LARGE SCALE GENOMIC DNA]</scope>
    <source>
        <strain evidence="2 3">DS20</strain>
    </source>
</reference>
<comment type="caution">
    <text evidence="2">The sequence shown here is derived from an EMBL/GenBank/DDBJ whole genome shotgun (WGS) entry which is preliminary data.</text>
</comment>
<dbReference type="SUPFAM" id="SSF52540">
    <property type="entry name" value="P-loop containing nucleoside triphosphate hydrolases"/>
    <property type="match status" value="1"/>
</dbReference>
<keyword evidence="3" id="KW-1185">Reference proteome</keyword>
<evidence type="ECO:0000313" key="3">
    <source>
        <dbReference type="Proteomes" id="UP000015531"/>
    </source>
</evidence>
<dbReference type="InterPro" id="IPR027417">
    <property type="entry name" value="P-loop_NTPase"/>
</dbReference>
<dbReference type="OrthoDB" id="88903at2"/>